<dbReference type="PRINTS" id="PR00173">
    <property type="entry name" value="EDTRNSPORT"/>
</dbReference>
<evidence type="ECO:0000256" key="4">
    <source>
        <dbReference type="ARBA" id="ARBA00022989"/>
    </source>
</evidence>
<dbReference type="AlphaFoldDB" id="N9XU16"/>
<feature type="transmembrane region" description="Helical" evidence="6">
    <location>
        <begin position="126"/>
        <end position="150"/>
    </location>
</feature>
<feature type="transmembrane region" description="Helical" evidence="6">
    <location>
        <begin position="39"/>
        <end position="64"/>
    </location>
</feature>
<feature type="transmembrane region" description="Helical" evidence="6">
    <location>
        <begin position="464"/>
        <end position="484"/>
    </location>
</feature>
<dbReference type="eggNOG" id="COG2244">
    <property type="taxonomic scope" value="Bacteria"/>
</dbReference>
<dbReference type="Proteomes" id="UP000013097">
    <property type="component" value="Unassembled WGS sequence"/>
</dbReference>
<dbReference type="PANTHER" id="PTHR30250">
    <property type="entry name" value="PST FAMILY PREDICTED COLANIC ACID TRANSPORTER"/>
    <property type="match status" value="1"/>
</dbReference>
<proteinExistence type="predicted"/>
<feature type="transmembrane region" description="Helical" evidence="6">
    <location>
        <begin position="340"/>
        <end position="363"/>
    </location>
</feature>
<dbReference type="PANTHER" id="PTHR30250:SF26">
    <property type="entry name" value="PSMA PROTEIN"/>
    <property type="match status" value="1"/>
</dbReference>
<comment type="caution">
    <text evidence="7">The sequence shown here is derived from an EMBL/GenBank/DDBJ whole genome shotgun (WGS) entry which is preliminary data.</text>
</comment>
<feature type="transmembrane region" description="Helical" evidence="6">
    <location>
        <begin position="220"/>
        <end position="242"/>
    </location>
</feature>
<feature type="transmembrane region" description="Helical" evidence="6">
    <location>
        <begin position="85"/>
        <end position="106"/>
    </location>
</feature>
<comment type="subcellular location">
    <subcellularLocation>
        <location evidence="1">Cell membrane</location>
        <topology evidence="1">Multi-pass membrane protein</topology>
    </subcellularLocation>
</comment>
<protein>
    <submittedName>
        <fullName evidence="7">Uncharacterized protein</fullName>
    </submittedName>
</protein>
<feature type="transmembrane region" description="Helical" evidence="6">
    <location>
        <begin position="186"/>
        <end position="208"/>
    </location>
</feature>
<dbReference type="Pfam" id="PF01943">
    <property type="entry name" value="Polysacc_synt"/>
    <property type="match status" value="1"/>
</dbReference>
<evidence type="ECO:0000256" key="3">
    <source>
        <dbReference type="ARBA" id="ARBA00022692"/>
    </source>
</evidence>
<dbReference type="HOGENOM" id="CLU_040010_0_0_9"/>
<keyword evidence="2" id="KW-1003">Cell membrane</keyword>
<keyword evidence="3 6" id="KW-0812">Transmembrane</keyword>
<dbReference type="RefSeq" id="WP_002596863.1">
    <property type="nucleotide sequence ID" value="NZ_KB850956.1"/>
</dbReference>
<evidence type="ECO:0000313" key="8">
    <source>
        <dbReference type="Proteomes" id="UP000013097"/>
    </source>
</evidence>
<evidence type="ECO:0000256" key="2">
    <source>
        <dbReference type="ARBA" id="ARBA00022475"/>
    </source>
</evidence>
<evidence type="ECO:0000256" key="6">
    <source>
        <dbReference type="SAM" id="Phobius"/>
    </source>
</evidence>
<feature type="transmembrane region" description="Helical" evidence="6">
    <location>
        <begin position="397"/>
        <end position="415"/>
    </location>
</feature>
<evidence type="ECO:0000256" key="5">
    <source>
        <dbReference type="ARBA" id="ARBA00023136"/>
    </source>
</evidence>
<dbReference type="EMBL" id="AGYT01000007">
    <property type="protein sequence ID" value="ENZ03173.1"/>
    <property type="molecule type" value="Genomic_DNA"/>
</dbReference>
<name>N9XU16_9CLOT</name>
<gene>
    <name evidence="7" type="ORF">HMPREF1092_00359</name>
</gene>
<keyword evidence="5 6" id="KW-0472">Membrane</keyword>
<reference evidence="7 8" key="1">
    <citation type="submission" date="2013-01" db="EMBL/GenBank/DDBJ databases">
        <title>The Genome Sequence of Clostridium colicanis 209318.</title>
        <authorList>
            <consortium name="The Broad Institute Genome Sequencing Platform"/>
            <person name="Earl A."/>
            <person name="Ward D."/>
            <person name="Feldgarden M."/>
            <person name="Gevers D."/>
            <person name="Courvalin P."/>
            <person name="Lambert T."/>
            <person name="Walker B."/>
            <person name="Young S.K."/>
            <person name="Zeng Q."/>
            <person name="Gargeya S."/>
            <person name="Fitzgerald M."/>
            <person name="Haas B."/>
            <person name="Abouelleil A."/>
            <person name="Alvarado L."/>
            <person name="Arachchi H.M."/>
            <person name="Berlin A.M."/>
            <person name="Chapman S.B."/>
            <person name="Dewar J."/>
            <person name="Goldberg J."/>
            <person name="Griggs A."/>
            <person name="Gujja S."/>
            <person name="Hansen M."/>
            <person name="Howarth C."/>
            <person name="Imamovic A."/>
            <person name="Larimer J."/>
            <person name="McCowan C."/>
            <person name="Murphy C."/>
            <person name="Neiman D."/>
            <person name="Pearson M."/>
            <person name="Priest M."/>
            <person name="Roberts A."/>
            <person name="Saif S."/>
            <person name="Shea T."/>
            <person name="Sisk P."/>
            <person name="Sykes S."/>
            <person name="Wortman J."/>
            <person name="Nusbaum C."/>
            <person name="Birren B."/>
        </authorList>
    </citation>
    <scope>NUCLEOTIDE SEQUENCE [LARGE SCALE GENOMIC DNA]</scope>
    <source>
        <strain evidence="7 8">209318</strain>
    </source>
</reference>
<feature type="transmembrane region" description="Helical" evidence="6">
    <location>
        <begin position="312"/>
        <end position="334"/>
    </location>
</feature>
<dbReference type="PATRIC" id="fig|999411.4.peg.344"/>
<evidence type="ECO:0000313" key="7">
    <source>
        <dbReference type="EMBL" id="ENZ03173.1"/>
    </source>
</evidence>
<feature type="transmembrane region" description="Helical" evidence="6">
    <location>
        <begin position="375"/>
        <end position="391"/>
    </location>
</feature>
<feature type="transmembrane region" description="Helical" evidence="6">
    <location>
        <begin position="248"/>
        <end position="265"/>
    </location>
</feature>
<keyword evidence="8" id="KW-1185">Reference proteome</keyword>
<organism evidence="7 8">
    <name type="scientific">Clostridium thermobutyricum</name>
    <dbReference type="NCBI Taxonomy" id="29372"/>
    <lineage>
        <taxon>Bacteria</taxon>
        <taxon>Bacillati</taxon>
        <taxon>Bacillota</taxon>
        <taxon>Clostridia</taxon>
        <taxon>Eubacteriales</taxon>
        <taxon>Clostridiaceae</taxon>
        <taxon>Clostridium</taxon>
    </lineage>
</organism>
<sequence length="510" mass="58032">MVNNITIATIISYISLILGNVISLMYTPFMLASLGTGEYGLFSLTNTIISYVYLLDMGFSNAVIRYNSKFIADNDNEGRENLNGMFLILYISIAILGAIIGYIIYINLDRIFVNGLTTNEIDRIKIMFIIALINLVVAFPLNIFNGIIIAHEKFIYTKILGLFRTVLNPLIMVMVLVMGYKAIGMLVASTIFNIFLGLVNIYYCFIKLKIKIKFKKFDKVLLISIFNFSFFIFLGLIAQKIYWSTDQVILGMFVSSTSISIYAIGSQLNGYFKVFSNVINSMFLPKLTKLTAKKSSKEEIMSILLKVSRIQYIIAMFIFIGFLLIGKSFIKIWVGEEYYISYYIALFIMIPQIISIVQALFATLLEAMNKHRVKAIIYLGVAILNLILTLILVKDFGAIGCALATVFGLFVNAIINNLYYSLKLKLDMKYYWKEILKLFPSTILVIISGLIIVNFINISTYLDIAKFIVLFTICYIVIMWKTGLNDMERSTFNKILCKIRVKTSISNELR</sequence>
<dbReference type="GO" id="GO:0005886">
    <property type="term" value="C:plasma membrane"/>
    <property type="evidence" value="ECO:0007669"/>
    <property type="project" value="UniProtKB-SubCell"/>
</dbReference>
<accession>N9XU16</accession>
<feature type="transmembrane region" description="Helical" evidence="6">
    <location>
        <begin position="435"/>
        <end position="458"/>
    </location>
</feature>
<dbReference type="InterPro" id="IPR002797">
    <property type="entry name" value="Polysacc_synth"/>
</dbReference>
<feature type="transmembrane region" description="Helical" evidence="6">
    <location>
        <begin position="7"/>
        <end position="27"/>
    </location>
</feature>
<keyword evidence="4 6" id="KW-1133">Transmembrane helix</keyword>
<feature type="transmembrane region" description="Helical" evidence="6">
    <location>
        <begin position="162"/>
        <end position="180"/>
    </location>
</feature>
<evidence type="ECO:0000256" key="1">
    <source>
        <dbReference type="ARBA" id="ARBA00004651"/>
    </source>
</evidence>
<dbReference type="InterPro" id="IPR050833">
    <property type="entry name" value="Poly_Biosynth_Transport"/>
</dbReference>